<feature type="compositionally biased region" description="Polar residues" evidence="10">
    <location>
        <begin position="580"/>
        <end position="590"/>
    </location>
</feature>
<feature type="disulfide bond" evidence="8">
    <location>
        <begin position="176"/>
        <end position="183"/>
    </location>
</feature>
<feature type="region of interest" description="Disordered" evidence="10">
    <location>
        <begin position="565"/>
        <end position="591"/>
    </location>
</feature>
<evidence type="ECO:0000313" key="15">
    <source>
        <dbReference type="Proteomes" id="UP000694892"/>
    </source>
</evidence>
<feature type="disulfide bond" evidence="8">
    <location>
        <begin position="222"/>
        <end position="252"/>
    </location>
</feature>
<dbReference type="EMBL" id="CM004479">
    <property type="protein sequence ID" value="OCT71118.1"/>
    <property type="molecule type" value="Genomic_DNA"/>
</dbReference>
<name>A0A974HAR0_XENLA</name>
<comment type="caution">
    <text evidence="8">Lacks conserved residue(s) required for the propagation of feature annotation.</text>
</comment>
<dbReference type="Gene3D" id="3.30.1490.140">
    <property type="entry name" value="Amyloidogenic glycoprotein, copper-binding domain"/>
    <property type="match status" value="1"/>
</dbReference>
<evidence type="ECO:0000259" key="13">
    <source>
        <dbReference type="PROSITE" id="PS51870"/>
    </source>
</evidence>
<protein>
    <recommendedName>
        <fullName evidence="16">Amyloid beta precursor like protein 1</fullName>
    </recommendedName>
</protein>
<dbReference type="InterPro" id="IPR036176">
    <property type="entry name" value="E2_sf"/>
</dbReference>
<dbReference type="GO" id="GO:0008201">
    <property type="term" value="F:heparin binding"/>
    <property type="evidence" value="ECO:0007669"/>
    <property type="project" value="UniProtKB-UniRule"/>
</dbReference>
<evidence type="ECO:0000256" key="9">
    <source>
        <dbReference type="SAM" id="Coils"/>
    </source>
</evidence>
<dbReference type="AlphaFoldDB" id="A0A974HAR0"/>
<keyword evidence="4 11" id="KW-1133">Transmembrane helix</keyword>
<dbReference type="SMART" id="SM00006">
    <property type="entry name" value="A4_EXTRA"/>
    <property type="match status" value="1"/>
</dbReference>
<dbReference type="GO" id="GO:0005794">
    <property type="term" value="C:Golgi apparatus"/>
    <property type="evidence" value="ECO:0007669"/>
    <property type="project" value="TreeGrafter"/>
</dbReference>
<evidence type="ECO:0000256" key="2">
    <source>
        <dbReference type="ARBA" id="ARBA00022692"/>
    </source>
</evidence>
<evidence type="ECO:0000313" key="14">
    <source>
        <dbReference type="EMBL" id="OCT71118.1"/>
    </source>
</evidence>
<dbReference type="InterPro" id="IPR024329">
    <property type="entry name" value="Amyloid_glyco_E2_domain"/>
</dbReference>
<dbReference type="InterPro" id="IPR036454">
    <property type="entry name" value="Amyloid_glyco_heparin-bd_sf"/>
</dbReference>
<dbReference type="InterPro" id="IPR008155">
    <property type="entry name" value="Amyloid_glyco"/>
</dbReference>
<comment type="subcellular location">
    <subcellularLocation>
        <location evidence="1">Membrane</location>
        <topology evidence="1">Single-pass type I membrane protein</topology>
    </subcellularLocation>
</comment>
<dbReference type="InterPro" id="IPR019744">
    <property type="entry name" value="APP_CUBD_CS"/>
</dbReference>
<accession>A0A974HAR0</accession>
<feature type="compositionally biased region" description="Acidic residues" evidence="10">
    <location>
        <begin position="285"/>
        <end position="301"/>
    </location>
</feature>
<evidence type="ECO:0000256" key="11">
    <source>
        <dbReference type="SAM" id="Phobius"/>
    </source>
</evidence>
<dbReference type="Gene3D" id="3.90.570.10">
    <property type="entry name" value="Amyloidogenic glycoprotein, heparin-binding domain"/>
    <property type="match status" value="1"/>
</dbReference>
<dbReference type="GO" id="GO:0007417">
    <property type="term" value="P:central nervous system development"/>
    <property type="evidence" value="ECO:0007669"/>
    <property type="project" value="TreeGrafter"/>
</dbReference>
<keyword evidence="9" id="KW-0175">Coiled coil</keyword>
<dbReference type="Pfam" id="PF02177">
    <property type="entry name" value="APP_N"/>
    <property type="match status" value="1"/>
</dbReference>
<dbReference type="Pfam" id="PF12925">
    <property type="entry name" value="APP_E2"/>
    <property type="match status" value="1"/>
</dbReference>
<organism evidence="14 15">
    <name type="scientific">Xenopus laevis</name>
    <name type="common">African clawed frog</name>
    <dbReference type="NCBI Taxonomy" id="8355"/>
    <lineage>
        <taxon>Eukaryota</taxon>
        <taxon>Metazoa</taxon>
        <taxon>Chordata</taxon>
        <taxon>Craniata</taxon>
        <taxon>Vertebrata</taxon>
        <taxon>Euteleostomi</taxon>
        <taxon>Amphibia</taxon>
        <taxon>Batrachia</taxon>
        <taxon>Anura</taxon>
        <taxon>Pipoidea</taxon>
        <taxon>Pipidae</taxon>
        <taxon>Xenopodinae</taxon>
        <taxon>Xenopus</taxon>
        <taxon>Xenopus</taxon>
    </lineage>
</organism>
<dbReference type="OMA" id="CLRDPQH"/>
<dbReference type="PROSITE" id="PS51870">
    <property type="entry name" value="APP_E2"/>
    <property type="match status" value="1"/>
</dbReference>
<dbReference type="PRINTS" id="PR00203">
    <property type="entry name" value="AMYLOIDA4"/>
</dbReference>
<feature type="transmembrane region" description="Helical" evidence="11">
    <location>
        <begin position="36"/>
        <end position="55"/>
    </location>
</feature>
<evidence type="ECO:0000256" key="3">
    <source>
        <dbReference type="ARBA" id="ARBA00022729"/>
    </source>
</evidence>
<dbReference type="InterPro" id="IPR015849">
    <property type="entry name" value="Amyloid_glyco_heparin-bd"/>
</dbReference>
<dbReference type="InterPro" id="IPR036669">
    <property type="entry name" value="Amyloid_Cu-bd_sf"/>
</dbReference>
<dbReference type="GO" id="GO:0007409">
    <property type="term" value="P:axonogenesis"/>
    <property type="evidence" value="ECO:0007669"/>
    <property type="project" value="TreeGrafter"/>
</dbReference>
<dbReference type="Pfam" id="PF10515">
    <property type="entry name" value="APP_amyloid"/>
    <property type="match status" value="1"/>
</dbReference>
<dbReference type="Gene3D" id="1.20.120.770">
    <property type="entry name" value="Amyloid precursor protein, E2 domain"/>
    <property type="match status" value="1"/>
</dbReference>
<feature type="domain" description="E2" evidence="13">
    <location>
        <begin position="357"/>
        <end position="548"/>
    </location>
</feature>
<dbReference type="Gene3D" id="2.30.29.30">
    <property type="entry name" value="Pleckstrin-homology domain (PH domain)/Phosphotyrosine-binding domain (PTB)"/>
    <property type="match status" value="1"/>
</dbReference>
<gene>
    <name evidence="14" type="ORF">XELAEV_18038027mg</name>
</gene>
<evidence type="ECO:0000256" key="1">
    <source>
        <dbReference type="ARBA" id="ARBA00004479"/>
    </source>
</evidence>
<evidence type="ECO:0000256" key="5">
    <source>
        <dbReference type="ARBA" id="ARBA00023136"/>
    </source>
</evidence>
<feature type="region of interest" description="CuBD subdomain" evidence="8">
    <location>
        <begin position="209"/>
        <end position="267"/>
    </location>
</feature>
<dbReference type="InterPro" id="IPR008154">
    <property type="entry name" value="Amyloid_glyco_extra"/>
</dbReference>
<feature type="region of interest" description="Disordered" evidence="10">
    <location>
        <begin position="269"/>
        <end position="301"/>
    </location>
</feature>
<dbReference type="PANTHER" id="PTHR23103:SF13">
    <property type="entry name" value="AMYLOID BETA PRECURSOR LIKE PROTEIN 1"/>
    <property type="match status" value="1"/>
</dbReference>
<dbReference type="PROSITE" id="PS00320">
    <property type="entry name" value="APP_INTRA"/>
    <property type="match status" value="1"/>
</dbReference>
<dbReference type="GO" id="GO:0031694">
    <property type="term" value="F:alpha-2A adrenergic receptor binding"/>
    <property type="evidence" value="ECO:0007669"/>
    <property type="project" value="TreeGrafter"/>
</dbReference>
<dbReference type="SUPFAM" id="SSF109843">
    <property type="entry name" value="CAPPD, an extracellular domain of amyloid beta A4 protein"/>
    <property type="match status" value="1"/>
</dbReference>
<sequence length="714" mass="81079">MSLFTYCVRLVFLSPSYSTASILPYCLYLGLLSQFYSTVPILPYCLHLGLLSALYSTFSILRNNRFTITCDAGAPPVQDISPPVPLFAVTLPLLHLLYSLFLCLSAWRPQLALFCGRVPLHMNLANGQWVSDPQGIPSCIGSSKDEILKYCREIYPELQITGVAEAAQPVTVTNWCQSQRSECKGHQHIVVPYHCLVGEFISDALLVPDKCRFLHREQMDVCESYQHWHETARTACAAEELDLHSYGMLLPCRLDRFRGVEYVCCPTRNPPQVEPTQGLPSTTPETEEPEREDEVEIEEDNVEVVEEGEEDIAGEETDQHTPAIWDDYFVGPGDEEETTSAAPTLPPEVKVSRPTDGVDIYFESPREGSEHANFLRAKMELEERRMKQINEVMKEWAEADYQAKNLPKSDRQAINEHFQTILQTLEGQISAQRQRLVETHLGRVVASLNDNRRGALENYLASVQATPLDPERVLLALKRYIRAEQRDQRHTVRHYQHVSSAEPDRAETIQFQVLTHLRVIEERVNQSLSLLYRNPQLTPELRDQIESWLRTEWVGAGDLLSSTQKKMNEDSDYPEIRVPPQNSAETSQGEGSAVWDLYSDFPPSERTLTFPGPKDNGSVKQVHYQSEDIQRDQLEPDTLVTFNRGALIGLLVVAVGVAMVIIISLLLIRRKPYGTISHGIIEVEASRSPEDKHLSKMQNQGYENPTYRYLEENN</sequence>
<proteinExistence type="inferred from homology"/>
<evidence type="ECO:0000256" key="10">
    <source>
        <dbReference type="SAM" id="MobiDB-lite"/>
    </source>
</evidence>
<evidence type="ECO:0000256" key="8">
    <source>
        <dbReference type="PROSITE-ProRule" id="PRU01217"/>
    </source>
</evidence>
<dbReference type="InterPro" id="IPR019543">
    <property type="entry name" value="APP_amyloid_C"/>
</dbReference>
<dbReference type="Pfam" id="PF12924">
    <property type="entry name" value="APP_Cu_bd"/>
    <property type="match status" value="1"/>
</dbReference>
<evidence type="ECO:0000259" key="12">
    <source>
        <dbReference type="PROSITE" id="PS51869"/>
    </source>
</evidence>
<feature type="coiled-coil region" evidence="9">
    <location>
        <begin position="372"/>
        <end position="399"/>
    </location>
</feature>
<feature type="disulfide bond" evidence="8">
    <location>
        <begin position="236"/>
        <end position="264"/>
    </location>
</feature>
<keyword evidence="5 11" id="KW-0472">Membrane</keyword>
<feature type="disulfide bond" evidence="8">
    <location>
        <begin position="151"/>
        <end position="195"/>
    </location>
</feature>
<keyword evidence="2 11" id="KW-0812">Transmembrane</keyword>
<reference evidence="15" key="1">
    <citation type="journal article" date="2016" name="Nature">
        <title>Genome evolution in the allotetraploid frog Xenopus laevis.</title>
        <authorList>
            <person name="Session A.M."/>
            <person name="Uno Y."/>
            <person name="Kwon T."/>
            <person name="Chapman J.A."/>
            <person name="Toyoda A."/>
            <person name="Takahashi S."/>
            <person name="Fukui A."/>
            <person name="Hikosaka A."/>
            <person name="Suzuki A."/>
            <person name="Kondo M."/>
            <person name="van Heeringen S.J."/>
            <person name="Quigley I."/>
            <person name="Heinz S."/>
            <person name="Ogino H."/>
            <person name="Ochi H."/>
            <person name="Hellsten U."/>
            <person name="Lyons J.B."/>
            <person name="Simakov O."/>
            <person name="Putnam N."/>
            <person name="Stites J."/>
            <person name="Kuroki Y."/>
            <person name="Tanaka T."/>
            <person name="Michiue T."/>
            <person name="Watanabe M."/>
            <person name="Bogdanovic O."/>
            <person name="Lister R."/>
            <person name="Georgiou G."/>
            <person name="Paranjpe S.S."/>
            <person name="van Kruijsbergen I."/>
            <person name="Shu S."/>
            <person name="Carlson J."/>
            <person name="Kinoshita T."/>
            <person name="Ohta Y."/>
            <person name="Mawaribuchi S."/>
            <person name="Jenkins J."/>
            <person name="Grimwood J."/>
            <person name="Schmutz J."/>
            <person name="Mitros T."/>
            <person name="Mozaffari S.V."/>
            <person name="Suzuki Y."/>
            <person name="Haramoto Y."/>
            <person name="Yamamoto T.S."/>
            <person name="Takagi C."/>
            <person name="Heald R."/>
            <person name="Miller K."/>
            <person name="Haudenschild C."/>
            <person name="Kitzman J."/>
            <person name="Nakayama T."/>
            <person name="Izutsu Y."/>
            <person name="Robert J."/>
            <person name="Fortriede J."/>
            <person name="Burns K."/>
            <person name="Lotay V."/>
            <person name="Karimi K."/>
            <person name="Yasuoka Y."/>
            <person name="Dichmann D.S."/>
            <person name="Flajnik M.F."/>
            <person name="Houston D.W."/>
            <person name="Shendure J."/>
            <person name="DuPasquier L."/>
            <person name="Vize P.D."/>
            <person name="Zorn A.M."/>
            <person name="Ito M."/>
            <person name="Marcotte E.M."/>
            <person name="Wallingford J.B."/>
            <person name="Ito Y."/>
            <person name="Asashima M."/>
            <person name="Ueno N."/>
            <person name="Matsuda Y."/>
            <person name="Veenstra G.J."/>
            <person name="Fujiyama A."/>
            <person name="Harland R.M."/>
            <person name="Taira M."/>
            <person name="Rokhsar D.S."/>
        </authorList>
    </citation>
    <scope>NUCLEOTIDE SEQUENCE [LARGE SCALE GENOMIC DNA]</scope>
    <source>
        <strain evidence="15">J</strain>
    </source>
</reference>
<evidence type="ECO:0000256" key="4">
    <source>
        <dbReference type="ARBA" id="ARBA00022989"/>
    </source>
</evidence>
<feature type="disulfide bond" evidence="8">
    <location>
        <begin position="211"/>
        <end position="265"/>
    </location>
</feature>
<dbReference type="InterPro" id="IPR011993">
    <property type="entry name" value="PH-like_dom_sf"/>
</dbReference>
<dbReference type="GO" id="GO:0031695">
    <property type="term" value="F:alpha-2B adrenergic receptor binding"/>
    <property type="evidence" value="ECO:0007669"/>
    <property type="project" value="TreeGrafter"/>
</dbReference>
<dbReference type="InterPro" id="IPR019745">
    <property type="entry name" value="Amyloid_glyco_intracell_CS"/>
</dbReference>
<evidence type="ECO:0000256" key="6">
    <source>
        <dbReference type="ARBA" id="ARBA00023157"/>
    </source>
</evidence>
<dbReference type="SUPFAM" id="SSF56491">
    <property type="entry name" value="A heparin-binding domain"/>
    <property type="match status" value="1"/>
</dbReference>
<dbReference type="GO" id="GO:0031696">
    <property type="term" value="F:alpha-2C adrenergic receptor binding"/>
    <property type="evidence" value="ECO:0007669"/>
    <property type="project" value="TreeGrafter"/>
</dbReference>
<keyword evidence="7" id="KW-0325">Glycoprotein</keyword>
<dbReference type="InterPro" id="IPR011178">
    <property type="entry name" value="Amyloid_glyco_Cu-bd"/>
</dbReference>
<dbReference type="SUPFAM" id="SSF89811">
    <property type="entry name" value="Amyloid beta a4 protein copper binding domain (domain 2)"/>
    <property type="match status" value="1"/>
</dbReference>
<dbReference type="GO" id="GO:0005886">
    <property type="term" value="C:plasma membrane"/>
    <property type="evidence" value="ECO:0007669"/>
    <property type="project" value="TreeGrafter"/>
</dbReference>
<feature type="region of interest" description="GFLD subdomain" evidence="8">
    <location>
        <begin position="105"/>
        <end position="201"/>
    </location>
</feature>
<dbReference type="CDD" id="cd21708">
    <property type="entry name" value="JMTM_APLP1"/>
    <property type="match status" value="1"/>
</dbReference>
<evidence type="ECO:0000256" key="7">
    <source>
        <dbReference type="ARBA" id="ARBA00023180"/>
    </source>
</evidence>
<comment type="similarity">
    <text evidence="8">Belongs to the APP family.</text>
</comment>
<keyword evidence="3" id="KW-0732">Signal</keyword>
<dbReference type="Gene3D" id="6.10.250.1670">
    <property type="match status" value="1"/>
</dbReference>
<keyword evidence="6 8" id="KW-1015">Disulfide bond</keyword>
<feature type="transmembrane region" description="Helical" evidence="11">
    <location>
        <begin position="646"/>
        <end position="668"/>
    </location>
</feature>
<feature type="domain" description="E1" evidence="12">
    <location>
        <begin position="105"/>
        <end position="267"/>
    </location>
</feature>
<dbReference type="GO" id="GO:0046914">
    <property type="term" value="F:transition metal ion binding"/>
    <property type="evidence" value="ECO:0007669"/>
    <property type="project" value="InterPro"/>
</dbReference>
<evidence type="ECO:0008006" key="16">
    <source>
        <dbReference type="Google" id="ProtNLM"/>
    </source>
</evidence>
<dbReference type="PANTHER" id="PTHR23103">
    <property type="entry name" value="ALZHEIMER'S DISEASE BETA-AMYLOID RELATED"/>
    <property type="match status" value="1"/>
</dbReference>
<dbReference type="PROSITE" id="PS00319">
    <property type="entry name" value="APP_CUBD"/>
    <property type="match status" value="1"/>
</dbReference>
<dbReference type="PROSITE" id="PS51869">
    <property type="entry name" value="APP_E1"/>
    <property type="match status" value="1"/>
</dbReference>
<dbReference type="Proteomes" id="UP000694892">
    <property type="component" value="Chromosome 7S"/>
</dbReference>